<name>A0A5B7G4Q9_PORTR</name>
<comment type="caution">
    <text evidence="3">The sequence shown here is derived from an EMBL/GenBank/DDBJ whole genome shotgun (WGS) entry which is preliminary data.</text>
</comment>
<dbReference type="InterPro" id="IPR050985">
    <property type="entry name" value="Alpha-glycosidase_related"/>
</dbReference>
<keyword evidence="2" id="KW-0326">Glycosidase</keyword>
<dbReference type="OrthoDB" id="10070917at2759"/>
<gene>
    <name evidence="3" type="ORF">E2C01_045320</name>
</gene>
<protein>
    <submittedName>
        <fullName evidence="3">Putative family 31 glucosidase KIAA1161</fullName>
    </submittedName>
</protein>
<proteinExistence type="predicted"/>
<reference evidence="3 4" key="1">
    <citation type="submission" date="2019-05" db="EMBL/GenBank/DDBJ databases">
        <title>Another draft genome of Portunus trituberculatus and its Hox gene families provides insights of decapod evolution.</title>
        <authorList>
            <person name="Jeong J.-H."/>
            <person name="Song I."/>
            <person name="Kim S."/>
            <person name="Choi T."/>
            <person name="Kim D."/>
            <person name="Ryu S."/>
            <person name="Kim W."/>
        </authorList>
    </citation>
    <scope>NUCLEOTIDE SEQUENCE [LARGE SCALE GENOMIC DNA]</scope>
    <source>
        <tissue evidence="3">Muscle</tissue>
    </source>
</reference>
<dbReference type="EMBL" id="VSRR010010204">
    <property type="protein sequence ID" value="MPC51474.1"/>
    <property type="molecule type" value="Genomic_DNA"/>
</dbReference>
<dbReference type="GO" id="GO:0016798">
    <property type="term" value="F:hydrolase activity, acting on glycosyl bonds"/>
    <property type="evidence" value="ECO:0007669"/>
    <property type="project" value="UniProtKB-KW"/>
</dbReference>
<dbReference type="PANTHER" id="PTHR43053">
    <property type="entry name" value="GLYCOSIDASE FAMILY 31"/>
    <property type="match status" value="1"/>
</dbReference>
<evidence type="ECO:0000256" key="1">
    <source>
        <dbReference type="ARBA" id="ARBA00022801"/>
    </source>
</evidence>
<dbReference type="AlphaFoldDB" id="A0A5B7G4Q9"/>
<organism evidence="3 4">
    <name type="scientific">Portunus trituberculatus</name>
    <name type="common">Swimming crab</name>
    <name type="synonym">Neptunus trituberculatus</name>
    <dbReference type="NCBI Taxonomy" id="210409"/>
    <lineage>
        <taxon>Eukaryota</taxon>
        <taxon>Metazoa</taxon>
        <taxon>Ecdysozoa</taxon>
        <taxon>Arthropoda</taxon>
        <taxon>Crustacea</taxon>
        <taxon>Multicrustacea</taxon>
        <taxon>Malacostraca</taxon>
        <taxon>Eumalacostraca</taxon>
        <taxon>Eucarida</taxon>
        <taxon>Decapoda</taxon>
        <taxon>Pleocyemata</taxon>
        <taxon>Brachyura</taxon>
        <taxon>Eubrachyura</taxon>
        <taxon>Portunoidea</taxon>
        <taxon>Portunidae</taxon>
        <taxon>Portuninae</taxon>
        <taxon>Portunus</taxon>
    </lineage>
</organism>
<dbReference type="PANTHER" id="PTHR43053:SF4">
    <property type="entry name" value="MYOGENESIS-REGULATING GLYCOSIDASE"/>
    <property type="match status" value="1"/>
</dbReference>
<dbReference type="Proteomes" id="UP000324222">
    <property type="component" value="Unassembled WGS sequence"/>
</dbReference>
<keyword evidence="1" id="KW-0378">Hydrolase</keyword>
<keyword evidence="4" id="KW-1185">Reference proteome</keyword>
<sequence length="259" mass="28120">MYVQQGAYNTCTGPRFPLLSPTAQSGAMARWMMVAVLATAVTSERCEPLLRVTNAPHNSLVMDAHTLHFTHPKGEAHVRWGLTLPEGAEGSPCGEGDSCLDFGVAKVVVTTEDHCQKVAWTSARNGGLGELRDCVLLEGHWYGGGQQATQPWPLEKHPRKETAFVTSDMLQDRVHLYGGVSEAYWVSSQGVAVRVEEQTPLFLEVPDTDGDFTADELCLSARHESPFAAAPGGPLILTYFLCSADDVRKVCCIIYPSGN</sequence>
<evidence type="ECO:0000313" key="4">
    <source>
        <dbReference type="Proteomes" id="UP000324222"/>
    </source>
</evidence>
<evidence type="ECO:0000313" key="3">
    <source>
        <dbReference type="EMBL" id="MPC51474.1"/>
    </source>
</evidence>
<accession>A0A5B7G4Q9</accession>
<evidence type="ECO:0000256" key="2">
    <source>
        <dbReference type="ARBA" id="ARBA00023295"/>
    </source>
</evidence>